<evidence type="ECO:0000256" key="1">
    <source>
        <dbReference type="SAM" id="Phobius"/>
    </source>
</evidence>
<dbReference type="Pfam" id="PF04892">
    <property type="entry name" value="VanZ"/>
    <property type="match status" value="1"/>
</dbReference>
<evidence type="ECO:0000313" key="3">
    <source>
        <dbReference type="EMBL" id="MBU9723718.1"/>
    </source>
</evidence>
<reference evidence="3 4" key="1">
    <citation type="submission" date="2021-06" db="EMBL/GenBank/DDBJ databases">
        <title>Bacillus sp. RD4P76, an endophyte from a halophyte.</title>
        <authorList>
            <person name="Sun J.-Q."/>
        </authorList>
    </citation>
    <scope>NUCLEOTIDE SEQUENCE [LARGE SCALE GENOMIC DNA]</scope>
    <source>
        <strain evidence="3 4">JCM 17098</strain>
    </source>
</reference>
<dbReference type="InterPro" id="IPR016747">
    <property type="entry name" value="Phosphotransbutyrylase"/>
</dbReference>
<evidence type="ECO:0000259" key="2">
    <source>
        <dbReference type="Pfam" id="PF04892"/>
    </source>
</evidence>
<dbReference type="NCBIfam" id="NF037970">
    <property type="entry name" value="vanZ_1"/>
    <property type="match status" value="1"/>
</dbReference>
<feature type="transmembrane region" description="Helical" evidence="1">
    <location>
        <begin position="136"/>
        <end position="155"/>
    </location>
</feature>
<protein>
    <submittedName>
        <fullName evidence="3">VanZ family protein</fullName>
    </submittedName>
</protein>
<feature type="transmembrane region" description="Helical" evidence="1">
    <location>
        <begin position="17"/>
        <end position="35"/>
    </location>
</feature>
<keyword evidence="1" id="KW-0472">Membrane</keyword>
<organism evidence="3 4">
    <name type="scientific">Evansella alkalicola</name>
    <dbReference type="NCBI Taxonomy" id="745819"/>
    <lineage>
        <taxon>Bacteria</taxon>
        <taxon>Bacillati</taxon>
        <taxon>Bacillota</taxon>
        <taxon>Bacilli</taxon>
        <taxon>Bacillales</taxon>
        <taxon>Bacillaceae</taxon>
        <taxon>Evansella</taxon>
    </lineage>
</organism>
<evidence type="ECO:0000313" key="4">
    <source>
        <dbReference type="Proteomes" id="UP000790580"/>
    </source>
</evidence>
<keyword evidence="4" id="KW-1185">Reference proteome</keyword>
<keyword evidence="1" id="KW-0812">Transmembrane</keyword>
<feature type="transmembrane region" description="Helical" evidence="1">
    <location>
        <begin position="76"/>
        <end position="93"/>
    </location>
</feature>
<feature type="transmembrane region" description="Helical" evidence="1">
    <location>
        <begin position="100"/>
        <end position="116"/>
    </location>
</feature>
<dbReference type="PIRSF" id="PIRSF019083">
    <property type="entry name" value="UCP019083_VanZ"/>
    <property type="match status" value="1"/>
</dbReference>
<dbReference type="EMBL" id="JAHQCR010000085">
    <property type="protein sequence ID" value="MBU9723718.1"/>
    <property type="molecule type" value="Genomic_DNA"/>
</dbReference>
<comment type="caution">
    <text evidence="3">The sequence shown here is derived from an EMBL/GenBank/DDBJ whole genome shotgun (WGS) entry which is preliminary data.</text>
</comment>
<dbReference type="Proteomes" id="UP000790580">
    <property type="component" value="Unassembled WGS sequence"/>
</dbReference>
<keyword evidence="1" id="KW-1133">Transmembrane helix</keyword>
<name>A0ABS6JYQ5_9BACI</name>
<gene>
    <name evidence="3" type="ORF">KS407_20060</name>
</gene>
<sequence length="172" mass="18905">MLRRNCCGGINLRINKYIAWGAVVIWMGLIFAFSHQPGGQSAELSSGVTELVLSTVESILPIEFDRDSVHYVIRKGAHFSVYFVLGILVLHALRRSGFSGLRSVLFSLGICVIYAITDEVHQLFIPGRSGEVTDVLIDSAGAGVGICLYVIGSSARHRWKKRKREKSKSLVA</sequence>
<dbReference type="InterPro" id="IPR006976">
    <property type="entry name" value="VanZ-like"/>
</dbReference>
<proteinExistence type="predicted"/>
<feature type="domain" description="VanZ-like" evidence="2">
    <location>
        <begin position="22"/>
        <end position="151"/>
    </location>
</feature>
<accession>A0ABS6JYQ5</accession>